<dbReference type="AlphaFoldDB" id="A0A850DTD9"/>
<organism evidence="2 3">
    <name type="scientific">Curtobacterium citreum</name>
    <dbReference type="NCBI Taxonomy" id="2036"/>
    <lineage>
        <taxon>Bacteria</taxon>
        <taxon>Bacillati</taxon>
        <taxon>Actinomycetota</taxon>
        <taxon>Actinomycetes</taxon>
        <taxon>Micrococcales</taxon>
        <taxon>Microbacteriaceae</taxon>
        <taxon>Curtobacterium</taxon>
    </lineage>
</organism>
<dbReference type="EMBL" id="JABMCG010000062">
    <property type="protein sequence ID" value="NUU26862.1"/>
    <property type="molecule type" value="Genomic_DNA"/>
</dbReference>
<accession>A0A850DTD9</accession>
<dbReference type="GO" id="GO:0006355">
    <property type="term" value="P:regulation of DNA-templated transcription"/>
    <property type="evidence" value="ECO:0007669"/>
    <property type="project" value="InterPro"/>
</dbReference>
<dbReference type="SUPFAM" id="SSF47598">
    <property type="entry name" value="Ribbon-helix-helix"/>
    <property type="match status" value="1"/>
</dbReference>
<feature type="region of interest" description="Disordered" evidence="1">
    <location>
        <begin position="1"/>
        <end position="61"/>
    </location>
</feature>
<name>A0A850DTD9_9MICO</name>
<evidence type="ECO:0000256" key="1">
    <source>
        <dbReference type="SAM" id="MobiDB-lite"/>
    </source>
</evidence>
<evidence type="ECO:0000313" key="3">
    <source>
        <dbReference type="Proteomes" id="UP000539146"/>
    </source>
</evidence>
<feature type="compositionally biased region" description="Low complexity" evidence="1">
    <location>
        <begin position="26"/>
        <end position="45"/>
    </location>
</feature>
<dbReference type="InterPro" id="IPR013321">
    <property type="entry name" value="Arc_rbn_hlx_hlx"/>
</dbReference>
<dbReference type="RefSeq" id="WP_175325028.1">
    <property type="nucleotide sequence ID" value="NZ_JABMCG010000062.1"/>
</dbReference>
<dbReference type="InterPro" id="IPR010985">
    <property type="entry name" value="Ribbon_hlx_hlx"/>
</dbReference>
<dbReference type="Proteomes" id="UP000539146">
    <property type="component" value="Unassembled WGS sequence"/>
</dbReference>
<gene>
    <name evidence="2" type="ORF">HP467_01870</name>
</gene>
<proteinExistence type="predicted"/>
<sequence>MPRADLSKLADRTVTPVPEADPTPAPTAAKPARARSTAQAAPQPANDAEREEPLNTELPVSLKRELKATSAEHGEKMKYVVARAIRRELDRMKESN</sequence>
<protein>
    <submittedName>
        <fullName evidence="2">Uncharacterized protein</fullName>
    </submittedName>
</protein>
<dbReference type="Gene3D" id="1.10.1220.10">
    <property type="entry name" value="Met repressor-like"/>
    <property type="match status" value="1"/>
</dbReference>
<comment type="caution">
    <text evidence="2">The sequence shown here is derived from an EMBL/GenBank/DDBJ whole genome shotgun (WGS) entry which is preliminary data.</text>
</comment>
<reference evidence="2 3" key="1">
    <citation type="submission" date="2020-05" db="EMBL/GenBank/DDBJ databases">
        <title>Genome Sequencing of Type Strains.</title>
        <authorList>
            <person name="Lemaire J.F."/>
            <person name="Inderbitzin P."/>
            <person name="Gregorio O.A."/>
            <person name="Collins S.B."/>
            <person name="Wespe N."/>
            <person name="Knight-Connoni V."/>
        </authorList>
    </citation>
    <scope>NUCLEOTIDE SEQUENCE [LARGE SCALE GENOMIC DNA]</scope>
    <source>
        <strain evidence="2 3">DSM 20512</strain>
    </source>
</reference>
<evidence type="ECO:0000313" key="2">
    <source>
        <dbReference type="EMBL" id="NUU26862.1"/>
    </source>
</evidence>
<feature type="compositionally biased region" description="Basic and acidic residues" evidence="1">
    <location>
        <begin position="1"/>
        <end position="11"/>
    </location>
</feature>